<comment type="subcellular location">
    <subcellularLocation>
        <location evidence="1">Cell membrane</location>
        <topology evidence="1">Multi-pass membrane protein</topology>
    </subcellularLocation>
</comment>
<dbReference type="RefSeq" id="WP_138086370.1">
    <property type="nucleotide sequence ID" value="NZ_VAUV01000007.1"/>
</dbReference>
<evidence type="ECO:0000256" key="3">
    <source>
        <dbReference type="ARBA" id="ARBA00022692"/>
    </source>
</evidence>
<evidence type="ECO:0000256" key="2">
    <source>
        <dbReference type="ARBA" id="ARBA00022475"/>
    </source>
</evidence>
<reference evidence="7 8" key="1">
    <citation type="submission" date="2019-05" db="EMBL/GenBank/DDBJ databases">
        <title>Verrucobacter flavum gen. nov., sp. nov. a new member of the family Verrucomicrobiaceae.</title>
        <authorList>
            <person name="Szuroczki S."/>
            <person name="Abbaszade G."/>
            <person name="Szabo A."/>
            <person name="Felfoldi T."/>
            <person name="Schumann P."/>
            <person name="Boka K."/>
            <person name="Keki Z."/>
            <person name="Toumi M."/>
            <person name="Toth E."/>
        </authorList>
    </citation>
    <scope>NUCLEOTIDE SEQUENCE [LARGE SCALE GENOMIC DNA]</scope>
    <source>
        <strain evidence="7 8">MG-N-17</strain>
    </source>
</reference>
<dbReference type="PANTHER" id="PTHR30250:SF26">
    <property type="entry name" value="PSMA PROTEIN"/>
    <property type="match status" value="1"/>
</dbReference>
<dbReference type="GO" id="GO:0005886">
    <property type="term" value="C:plasma membrane"/>
    <property type="evidence" value="ECO:0007669"/>
    <property type="project" value="UniProtKB-SubCell"/>
</dbReference>
<feature type="transmembrane region" description="Helical" evidence="6">
    <location>
        <begin position="213"/>
        <end position="234"/>
    </location>
</feature>
<keyword evidence="5 6" id="KW-0472">Membrane</keyword>
<dbReference type="EMBL" id="VAUV01000007">
    <property type="protein sequence ID" value="TLD70900.1"/>
    <property type="molecule type" value="Genomic_DNA"/>
</dbReference>
<evidence type="ECO:0000313" key="7">
    <source>
        <dbReference type="EMBL" id="TLD70900.1"/>
    </source>
</evidence>
<sequence length="466" mass="50537">MNQLFHRLRAVLALLVGNKDPEHSHGQRRARQIGRGFLGSAAQKTTGLLVSVLSVPLAIEHLGDERYGLWMAITSLLSWLALSDLGLSYSLSLSVATAYGRDDQKAAQQSVSSAFYALSFVALALGAVFLLVAPWIPWNSLFNVVEPLTKSELVPALMVAFILFVINFPLSIPSRVLSAYQEFATVNAFGIAINLLTLAALVIACWLQAGLPVLIGCFSGASVIVGIVLAVWLFQKHKPWLAPRWKAFDLRHATDLIRKGLWFFANSITWAMVSQIGTLIIVHELGAASVTPYSVAQRLFSYSLLLQSMVGGLLSLTYTEALAKGDHPWILKTLGRHFWLSCAASAVLCAGLYLAAPSIISVWAGPEAVPSNGVLIWMALWNFLLGLTTPFATLLFGLGRIKMMTIYSAVTAVLNLVLALFWVKTYGMVGVVAASTVAIAVINLPACIIDVRHWLKHIPKTTSQAS</sequence>
<feature type="transmembrane region" description="Helical" evidence="6">
    <location>
        <begin position="111"/>
        <end position="133"/>
    </location>
</feature>
<dbReference type="Proteomes" id="UP000306196">
    <property type="component" value="Unassembled WGS sequence"/>
</dbReference>
<dbReference type="InterPro" id="IPR050833">
    <property type="entry name" value="Poly_Biosynth_Transport"/>
</dbReference>
<dbReference type="AlphaFoldDB" id="A0A5R8KF26"/>
<feature type="transmembrane region" description="Helical" evidence="6">
    <location>
        <begin position="429"/>
        <end position="451"/>
    </location>
</feature>
<feature type="transmembrane region" description="Helical" evidence="6">
    <location>
        <begin position="79"/>
        <end position="99"/>
    </location>
</feature>
<keyword evidence="2" id="KW-1003">Cell membrane</keyword>
<proteinExistence type="predicted"/>
<evidence type="ECO:0000256" key="4">
    <source>
        <dbReference type="ARBA" id="ARBA00022989"/>
    </source>
</evidence>
<keyword evidence="3 6" id="KW-0812">Transmembrane</keyword>
<gene>
    <name evidence="7" type="ORF">FEM03_11385</name>
</gene>
<feature type="transmembrane region" description="Helical" evidence="6">
    <location>
        <begin position="37"/>
        <end position="59"/>
    </location>
</feature>
<keyword evidence="8" id="KW-1185">Reference proteome</keyword>
<organism evidence="7 8">
    <name type="scientific">Phragmitibacter flavus</name>
    <dbReference type="NCBI Taxonomy" id="2576071"/>
    <lineage>
        <taxon>Bacteria</taxon>
        <taxon>Pseudomonadati</taxon>
        <taxon>Verrucomicrobiota</taxon>
        <taxon>Verrucomicrobiia</taxon>
        <taxon>Verrucomicrobiales</taxon>
        <taxon>Verrucomicrobiaceae</taxon>
        <taxon>Phragmitibacter</taxon>
    </lineage>
</organism>
<evidence type="ECO:0000256" key="5">
    <source>
        <dbReference type="ARBA" id="ARBA00023136"/>
    </source>
</evidence>
<protein>
    <submittedName>
        <fullName evidence="7">Uncharacterized protein</fullName>
    </submittedName>
</protein>
<feature type="transmembrane region" description="Helical" evidence="6">
    <location>
        <begin position="261"/>
        <end position="283"/>
    </location>
</feature>
<feature type="transmembrane region" description="Helical" evidence="6">
    <location>
        <begin position="153"/>
        <end position="172"/>
    </location>
</feature>
<feature type="transmembrane region" description="Helical" evidence="6">
    <location>
        <begin position="299"/>
        <end position="318"/>
    </location>
</feature>
<evidence type="ECO:0000256" key="1">
    <source>
        <dbReference type="ARBA" id="ARBA00004651"/>
    </source>
</evidence>
<accession>A0A5R8KF26</accession>
<feature type="transmembrane region" description="Helical" evidence="6">
    <location>
        <begin position="338"/>
        <end position="363"/>
    </location>
</feature>
<keyword evidence="4 6" id="KW-1133">Transmembrane helix</keyword>
<dbReference type="Pfam" id="PF13440">
    <property type="entry name" value="Polysacc_synt_3"/>
    <property type="match status" value="1"/>
</dbReference>
<feature type="transmembrane region" description="Helical" evidence="6">
    <location>
        <begin position="405"/>
        <end position="423"/>
    </location>
</feature>
<dbReference type="OrthoDB" id="512217at2"/>
<feature type="transmembrane region" description="Helical" evidence="6">
    <location>
        <begin position="184"/>
        <end position="207"/>
    </location>
</feature>
<dbReference type="PANTHER" id="PTHR30250">
    <property type="entry name" value="PST FAMILY PREDICTED COLANIC ACID TRANSPORTER"/>
    <property type="match status" value="1"/>
</dbReference>
<evidence type="ECO:0000313" key="8">
    <source>
        <dbReference type="Proteomes" id="UP000306196"/>
    </source>
</evidence>
<evidence type="ECO:0000256" key="6">
    <source>
        <dbReference type="SAM" id="Phobius"/>
    </source>
</evidence>
<feature type="transmembrane region" description="Helical" evidence="6">
    <location>
        <begin position="375"/>
        <end position="398"/>
    </location>
</feature>
<name>A0A5R8KF26_9BACT</name>
<comment type="caution">
    <text evidence="7">The sequence shown here is derived from an EMBL/GenBank/DDBJ whole genome shotgun (WGS) entry which is preliminary data.</text>
</comment>